<name>A0A0E9RJH7_ANGAN</name>
<keyword evidence="1" id="KW-0732">Signal</keyword>
<reference evidence="2" key="2">
    <citation type="journal article" date="2015" name="Fish Shellfish Immunol.">
        <title>Early steps in the European eel (Anguilla anguilla)-Vibrio vulnificus interaction in the gills: Role of the RtxA13 toxin.</title>
        <authorList>
            <person name="Callol A."/>
            <person name="Pajuelo D."/>
            <person name="Ebbesson L."/>
            <person name="Teles M."/>
            <person name="MacKenzie S."/>
            <person name="Amaro C."/>
        </authorList>
    </citation>
    <scope>NUCLEOTIDE SEQUENCE</scope>
</reference>
<sequence length="51" mass="5625">MGSLCLVMFLCLNVGKSYGIVVTCDVFGSQTHPLKTFFFCSNKAQLYSVLI</sequence>
<protein>
    <submittedName>
        <fullName evidence="2">Uncharacterized protein</fullName>
    </submittedName>
</protein>
<accession>A0A0E9RJH7</accession>
<dbReference type="EMBL" id="GBXM01079348">
    <property type="protein sequence ID" value="JAH29229.1"/>
    <property type="molecule type" value="Transcribed_RNA"/>
</dbReference>
<organism evidence="2">
    <name type="scientific">Anguilla anguilla</name>
    <name type="common">European freshwater eel</name>
    <name type="synonym">Muraena anguilla</name>
    <dbReference type="NCBI Taxonomy" id="7936"/>
    <lineage>
        <taxon>Eukaryota</taxon>
        <taxon>Metazoa</taxon>
        <taxon>Chordata</taxon>
        <taxon>Craniata</taxon>
        <taxon>Vertebrata</taxon>
        <taxon>Euteleostomi</taxon>
        <taxon>Actinopterygii</taxon>
        <taxon>Neopterygii</taxon>
        <taxon>Teleostei</taxon>
        <taxon>Anguilliformes</taxon>
        <taxon>Anguillidae</taxon>
        <taxon>Anguilla</taxon>
    </lineage>
</organism>
<feature type="chain" id="PRO_5002431980" evidence="1">
    <location>
        <begin position="20"/>
        <end position="51"/>
    </location>
</feature>
<dbReference type="AlphaFoldDB" id="A0A0E9RJH7"/>
<proteinExistence type="predicted"/>
<feature type="signal peptide" evidence="1">
    <location>
        <begin position="1"/>
        <end position="19"/>
    </location>
</feature>
<evidence type="ECO:0000313" key="2">
    <source>
        <dbReference type="EMBL" id="JAH29229.1"/>
    </source>
</evidence>
<evidence type="ECO:0000256" key="1">
    <source>
        <dbReference type="SAM" id="SignalP"/>
    </source>
</evidence>
<reference evidence="2" key="1">
    <citation type="submission" date="2014-11" db="EMBL/GenBank/DDBJ databases">
        <authorList>
            <person name="Amaro Gonzalez C."/>
        </authorList>
    </citation>
    <scope>NUCLEOTIDE SEQUENCE</scope>
</reference>